<comment type="caution">
    <text evidence="10">The sequence shown here is derived from an EMBL/GenBank/DDBJ whole genome shotgun (WGS) entry which is preliminary data.</text>
</comment>
<evidence type="ECO:0000256" key="8">
    <source>
        <dbReference type="ARBA" id="ARBA00023239"/>
    </source>
</evidence>
<dbReference type="Proteomes" id="UP000462760">
    <property type="component" value="Unassembled WGS sequence"/>
</dbReference>
<keyword evidence="8 9" id="KW-0456">Lyase</keyword>
<name>A0A844FK92_9FIRM</name>
<dbReference type="RefSeq" id="WP_154485030.1">
    <property type="nucleotide sequence ID" value="NZ_VULR01000023.1"/>
</dbReference>
<dbReference type="NCBIfam" id="NF003027">
    <property type="entry name" value="PRK03906.1"/>
    <property type="match status" value="2"/>
</dbReference>
<dbReference type="Gene3D" id="3.20.20.150">
    <property type="entry name" value="Divalent-metal-dependent TIM barrel enzymes"/>
    <property type="match status" value="1"/>
</dbReference>
<dbReference type="AlphaFoldDB" id="A0A844FK92"/>
<comment type="function">
    <text evidence="2 9">Catalyzes the dehydration of D-mannonate.</text>
</comment>
<evidence type="ECO:0000256" key="9">
    <source>
        <dbReference type="HAMAP-Rule" id="MF_00106"/>
    </source>
</evidence>
<comment type="catalytic activity">
    <reaction evidence="1 9">
        <text>D-mannonate = 2-dehydro-3-deoxy-D-gluconate + H2O</text>
        <dbReference type="Rhea" id="RHEA:20097"/>
        <dbReference type="ChEBI" id="CHEBI:15377"/>
        <dbReference type="ChEBI" id="CHEBI:17767"/>
        <dbReference type="ChEBI" id="CHEBI:57990"/>
        <dbReference type="EC" id="4.2.1.8"/>
    </reaction>
</comment>
<dbReference type="GO" id="GO:0008198">
    <property type="term" value="F:ferrous iron binding"/>
    <property type="evidence" value="ECO:0007669"/>
    <property type="project" value="TreeGrafter"/>
</dbReference>
<dbReference type="EMBL" id="VULR01000023">
    <property type="protein sequence ID" value="MSS44361.1"/>
    <property type="molecule type" value="Genomic_DNA"/>
</dbReference>
<evidence type="ECO:0000256" key="6">
    <source>
        <dbReference type="ARBA" id="ARBA00023004"/>
    </source>
</evidence>
<dbReference type="GO" id="GO:0030145">
    <property type="term" value="F:manganese ion binding"/>
    <property type="evidence" value="ECO:0007669"/>
    <property type="project" value="TreeGrafter"/>
</dbReference>
<gene>
    <name evidence="9 10" type="primary">uxuA</name>
    <name evidence="10" type="ORF">FYJ27_11685</name>
</gene>
<dbReference type="EC" id="4.2.1.8" evidence="5 9"/>
<comment type="cofactor">
    <cofactor evidence="9">
        <name>Fe(2+)</name>
        <dbReference type="ChEBI" id="CHEBI:29033"/>
    </cofactor>
    <cofactor evidence="9">
        <name>Mn(2+)</name>
        <dbReference type="ChEBI" id="CHEBI:29035"/>
    </cofactor>
</comment>
<protein>
    <recommendedName>
        <fullName evidence="5 9">Mannonate dehydratase</fullName>
        <ecNumber evidence="5 9">4.2.1.8</ecNumber>
    </recommendedName>
    <alternativeName>
        <fullName evidence="9">D-mannonate hydro-lyase</fullName>
    </alternativeName>
</protein>
<keyword evidence="6 9" id="KW-0408">Iron</keyword>
<evidence type="ECO:0000256" key="5">
    <source>
        <dbReference type="ARBA" id="ARBA00012927"/>
    </source>
</evidence>
<evidence type="ECO:0000313" key="10">
    <source>
        <dbReference type="EMBL" id="MSS44361.1"/>
    </source>
</evidence>
<dbReference type="HAMAP" id="MF_00106">
    <property type="entry name" value="UxuA"/>
    <property type="match status" value="1"/>
</dbReference>
<dbReference type="PIRSF" id="PIRSF016049">
    <property type="entry name" value="Man_dehyd"/>
    <property type="match status" value="1"/>
</dbReference>
<evidence type="ECO:0000256" key="2">
    <source>
        <dbReference type="ARBA" id="ARBA00002713"/>
    </source>
</evidence>
<dbReference type="PANTHER" id="PTHR30387:SF2">
    <property type="entry name" value="MANNONATE DEHYDRATASE"/>
    <property type="match status" value="1"/>
</dbReference>
<reference evidence="10 11" key="1">
    <citation type="submission" date="2019-08" db="EMBL/GenBank/DDBJ databases">
        <title>In-depth cultivation of the pig gut microbiome towards novel bacterial diversity and tailored functional studies.</title>
        <authorList>
            <person name="Wylensek D."/>
            <person name="Hitch T.C.A."/>
            <person name="Clavel T."/>
        </authorList>
    </citation>
    <scope>NUCLEOTIDE SEQUENCE [LARGE SCALE GENOMIC DNA]</scope>
    <source>
        <strain evidence="10 11">Med78-601-WT-4W-RMD-3</strain>
    </source>
</reference>
<comment type="similarity">
    <text evidence="4 9">Belongs to the mannonate dehydratase family.</text>
</comment>
<dbReference type="UniPathway" id="UPA00246"/>
<comment type="pathway">
    <text evidence="3 9">Carbohydrate metabolism; pentose and glucuronate interconversion.</text>
</comment>
<dbReference type="OrthoDB" id="9780250at2"/>
<sequence length="353" mass="40837">MKLSFRWYGEEDPVKIEYIRQIPSIDSIVTAIYDVPVGEVWSMESIMKLKEKVENAGFNFDVIESVPVHEDIKLGVSTRDKYIENYKANIRNLAKAGVKVICYNFMPVFDWTRSELNKTLADGSTALVYYKEQIDKMDPLKGELSLPGWDSSYTKEELKDVFNKYSKIDEEDLWENLEYFLKEIIPVAEANDVKMAIHPDDPPWSIFGLPRIITTEENIDRFLKIVDNKYNGLTFCTGSLGSGDFNNVIKMVDKYSSQERIHFMHVRNIKLVGNNSFEESAHYSSEGSLDIVEIMKALYKNKFNGYLRPDHGRMIWRDTGRPGYGLYDRALGAMYIAGIWETLEKTENRIVNF</sequence>
<evidence type="ECO:0000256" key="3">
    <source>
        <dbReference type="ARBA" id="ARBA00004892"/>
    </source>
</evidence>
<organism evidence="10 11">
    <name type="scientific">Anaerosalibacter bizertensis</name>
    <dbReference type="NCBI Taxonomy" id="932217"/>
    <lineage>
        <taxon>Bacteria</taxon>
        <taxon>Bacillati</taxon>
        <taxon>Bacillota</taxon>
        <taxon>Tissierellia</taxon>
        <taxon>Tissierellales</taxon>
        <taxon>Sporanaerobacteraceae</taxon>
        <taxon>Anaerosalibacter</taxon>
    </lineage>
</organism>
<evidence type="ECO:0000256" key="1">
    <source>
        <dbReference type="ARBA" id="ARBA00001794"/>
    </source>
</evidence>
<proteinExistence type="inferred from homology"/>
<dbReference type="InterPro" id="IPR004628">
    <property type="entry name" value="Man_deHydtase"/>
</dbReference>
<dbReference type="GO" id="GO:0008927">
    <property type="term" value="F:mannonate dehydratase activity"/>
    <property type="evidence" value="ECO:0007669"/>
    <property type="project" value="UniProtKB-UniRule"/>
</dbReference>
<dbReference type="InterPro" id="IPR036237">
    <property type="entry name" value="Xyl_isomerase-like_sf"/>
</dbReference>
<dbReference type="NCBIfam" id="TIGR00695">
    <property type="entry name" value="uxuA"/>
    <property type="match status" value="1"/>
</dbReference>
<dbReference type="Pfam" id="PF03786">
    <property type="entry name" value="UxuA"/>
    <property type="match status" value="1"/>
</dbReference>
<dbReference type="SUPFAM" id="SSF51658">
    <property type="entry name" value="Xylose isomerase-like"/>
    <property type="match status" value="1"/>
</dbReference>
<evidence type="ECO:0000256" key="4">
    <source>
        <dbReference type="ARBA" id="ARBA00007389"/>
    </source>
</evidence>
<dbReference type="GO" id="GO:0042840">
    <property type="term" value="P:D-glucuronate catabolic process"/>
    <property type="evidence" value="ECO:0007669"/>
    <property type="project" value="TreeGrafter"/>
</dbReference>
<accession>A0A844FK92</accession>
<evidence type="ECO:0000256" key="7">
    <source>
        <dbReference type="ARBA" id="ARBA00023211"/>
    </source>
</evidence>
<dbReference type="PANTHER" id="PTHR30387">
    <property type="entry name" value="MANNONATE DEHYDRATASE"/>
    <property type="match status" value="1"/>
</dbReference>
<keyword evidence="7 9" id="KW-0464">Manganese</keyword>
<evidence type="ECO:0000313" key="11">
    <source>
        <dbReference type="Proteomes" id="UP000462760"/>
    </source>
</evidence>